<evidence type="ECO:0000256" key="6">
    <source>
        <dbReference type="ARBA" id="ARBA00023242"/>
    </source>
</evidence>
<protein>
    <submittedName>
        <fullName evidence="10 11">Phosphoinositide phospholipase C</fullName>
    </submittedName>
</protein>
<dbReference type="InterPro" id="IPR004827">
    <property type="entry name" value="bZIP"/>
</dbReference>
<dbReference type="PROSITE" id="PS50217">
    <property type="entry name" value="BZIP"/>
    <property type="match status" value="1"/>
</dbReference>
<sequence>MTTPFGADDLIKRSILGSIIGFAHKKPKPPSDNGGETSCSQCGYRSSVKNPHESANLVTASYKNDAVQRQIYDKVKETHSITINEVDTHRLQYRSQQDIYREIVCECAQLESAASIYSSRSSSESFLSGASSEEFVKFDASRDNKVPFDECSTSGSCSSLSLTAFDSHSNCTRISIEDFVKLVVSAVKEGGLLLTHKGGHTETPEEILRRRRAQNNEAAARYRRRQRGLREEAEAELQLLVTKNKQLKEQVQSMQAEIARIKAAVLNSQSSTHP</sequence>
<dbReference type="InterPro" id="IPR046347">
    <property type="entry name" value="bZIP_sf"/>
</dbReference>
<dbReference type="GO" id="GO:0005634">
    <property type="term" value="C:nucleus"/>
    <property type="evidence" value="ECO:0007669"/>
    <property type="project" value="UniProtKB-SubCell"/>
</dbReference>
<evidence type="ECO:0000256" key="7">
    <source>
        <dbReference type="SAM" id="Coils"/>
    </source>
</evidence>
<feature type="domain" description="BZIP" evidence="8">
    <location>
        <begin position="205"/>
        <end position="262"/>
    </location>
</feature>
<dbReference type="PROSITE" id="PS00036">
    <property type="entry name" value="BZIP_BASIC"/>
    <property type="match status" value="1"/>
</dbReference>
<keyword evidence="6" id="KW-0539">Nucleus</keyword>
<feature type="coiled-coil region" evidence="7">
    <location>
        <begin position="230"/>
        <end position="264"/>
    </location>
</feature>
<keyword evidence="5" id="KW-0804">Transcription</keyword>
<dbReference type="Gene3D" id="1.20.5.170">
    <property type="match status" value="1"/>
</dbReference>
<dbReference type="PANTHER" id="PTHR13044">
    <property type="entry name" value="ACTIVATING TRANSCRIPTION FACTOR ATF 4/5"/>
    <property type="match status" value="1"/>
</dbReference>
<organism evidence="9 10">
    <name type="scientific">Parascaris univalens</name>
    <name type="common">Nematode worm</name>
    <dbReference type="NCBI Taxonomy" id="6257"/>
    <lineage>
        <taxon>Eukaryota</taxon>
        <taxon>Metazoa</taxon>
        <taxon>Ecdysozoa</taxon>
        <taxon>Nematoda</taxon>
        <taxon>Chromadorea</taxon>
        <taxon>Rhabditida</taxon>
        <taxon>Spirurina</taxon>
        <taxon>Ascaridomorpha</taxon>
        <taxon>Ascaridoidea</taxon>
        <taxon>Ascarididae</taxon>
        <taxon>Parascaris</taxon>
    </lineage>
</organism>
<dbReference type="GO" id="GO:0000977">
    <property type="term" value="F:RNA polymerase II transcription regulatory region sequence-specific DNA binding"/>
    <property type="evidence" value="ECO:0007669"/>
    <property type="project" value="TreeGrafter"/>
</dbReference>
<evidence type="ECO:0000313" key="9">
    <source>
        <dbReference type="Proteomes" id="UP000887569"/>
    </source>
</evidence>
<proteinExistence type="inferred from homology"/>
<evidence type="ECO:0000256" key="3">
    <source>
        <dbReference type="ARBA" id="ARBA00023015"/>
    </source>
</evidence>
<evidence type="ECO:0000256" key="1">
    <source>
        <dbReference type="ARBA" id="ARBA00004123"/>
    </source>
</evidence>
<dbReference type="Proteomes" id="UP000887569">
    <property type="component" value="Unplaced"/>
</dbReference>
<evidence type="ECO:0000256" key="2">
    <source>
        <dbReference type="ARBA" id="ARBA00007163"/>
    </source>
</evidence>
<dbReference type="AlphaFoldDB" id="A0A915BI20"/>
<dbReference type="WBParaSite" id="PgR041_g055_t08">
    <property type="protein sequence ID" value="PgR041_g055_t08"/>
    <property type="gene ID" value="PgR041_g055"/>
</dbReference>
<dbReference type="GO" id="GO:0001228">
    <property type="term" value="F:DNA-binding transcription activator activity, RNA polymerase II-specific"/>
    <property type="evidence" value="ECO:0007669"/>
    <property type="project" value="TreeGrafter"/>
</dbReference>
<dbReference type="Pfam" id="PF07716">
    <property type="entry name" value="bZIP_2"/>
    <property type="match status" value="1"/>
</dbReference>
<comment type="similarity">
    <text evidence="2">Belongs to the bZIP family.</text>
</comment>
<accession>A0A915BI20</accession>
<dbReference type="WBParaSite" id="PgR041_g055_t07">
    <property type="protein sequence ID" value="PgR041_g055_t07"/>
    <property type="gene ID" value="PgR041_g055"/>
</dbReference>
<evidence type="ECO:0000256" key="4">
    <source>
        <dbReference type="ARBA" id="ARBA00023125"/>
    </source>
</evidence>
<dbReference type="PANTHER" id="PTHR13044:SF40">
    <property type="entry name" value="TRANSCRIPTION FACTOR ZIP-3"/>
    <property type="match status" value="1"/>
</dbReference>
<dbReference type="SMART" id="SM00338">
    <property type="entry name" value="BRLZ"/>
    <property type="match status" value="1"/>
</dbReference>
<evidence type="ECO:0000313" key="10">
    <source>
        <dbReference type="WBParaSite" id="PgR041_g055_t06"/>
    </source>
</evidence>
<keyword evidence="7" id="KW-0175">Coiled coil</keyword>
<keyword evidence="9" id="KW-1185">Reference proteome</keyword>
<dbReference type="SUPFAM" id="SSF57959">
    <property type="entry name" value="Leucine zipper domain"/>
    <property type="match status" value="1"/>
</dbReference>
<reference evidence="10 11" key="1">
    <citation type="submission" date="2022-11" db="UniProtKB">
        <authorList>
            <consortium name="WormBaseParasite"/>
        </authorList>
    </citation>
    <scope>IDENTIFICATION</scope>
</reference>
<keyword evidence="4" id="KW-0238">DNA-binding</keyword>
<evidence type="ECO:0000259" key="8">
    <source>
        <dbReference type="PROSITE" id="PS50217"/>
    </source>
</evidence>
<dbReference type="WBParaSite" id="PgR041_g055_t06">
    <property type="protein sequence ID" value="PgR041_g055_t06"/>
    <property type="gene ID" value="PgR041_g055"/>
</dbReference>
<keyword evidence="3" id="KW-0805">Transcription regulation</keyword>
<evidence type="ECO:0000313" key="11">
    <source>
        <dbReference type="WBParaSite" id="PgR041_g055_t07"/>
    </source>
</evidence>
<comment type="subcellular location">
    <subcellularLocation>
        <location evidence="1">Nucleus</location>
    </subcellularLocation>
</comment>
<name>A0A915BI20_PARUN</name>
<dbReference type="WBParaSite" id="PgR041_g055_t09">
    <property type="protein sequence ID" value="PgR041_g055_t09"/>
    <property type="gene ID" value="PgR041_g055"/>
</dbReference>
<evidence type="ECO:0000256" key="5">
    <source>
        <dbReference type="ARBA" id="ARBA00023163"/>
    </source>
</evidence>